<evidence type="ECO:0000313" key="5">
    <source>
        <dbReference type="Proteomes" id="UP000824101"/>
    </source>
</evidence>
<evidence type="ECO:0000256" key="1">
    <source>
        <dbReference type="ARBA" id="ARBA00022737"/>
    </source>
</evidence>
<comment type="caution">
    <text evidence="4">The sequence shown here is derived from an EMBL/GenBank/DDBJ whole genome shotgun (WGS) entry which is preliminary data.</text>
</comment>
<protein>
    <recommendedName>
        <fullName evidence="6">Cell wall binding repeat-containing protein</fullName>
    </recommendedName>
</protein>
<organism evidence="4 5">
    <name type="scientific">Candidatus Lachnoclostridium stercorigallinarum</name>
    <dbReference type="NCBI Taxonomy" id="2838634"/>
    <lineage>
        <taxon>Bacteria</taxon>
        <taxon>Bacillati</taxon>
        <taxon>Bacillota</taxon>
        <taxon>Clostridia</taxon>
        <taxon>Lachnospirales</taxon>
        <taxon>Lachnospiraceae</taxon>
    </lineage>
</organism>
<evidence type="ECO:0000256" key="3">
    <source>
        <dbReference type="SAM" id="SignalP"/>
    </source>
</evidence>
<dbReference type="EMBL" id="DXBC01000088">
    <property type="protein sequence ID" value="HIZ79281.1"/>
    <property type="molecule type" value="Genomic_DNA"/>
</dbReference>
<dbReference type="Pfam" id="PF19127">
    <property type="entry name" value="Choline_bind_3"/>
    <property type="match status" value="1"/>
</dbReference>
<dbReference type="PROSITE" id="PS51170">
    <property type="entry name" value="CW"/>
    <property type="match status" value="2"/>
</dbReference>
<accession>A0A9D2K5E9</accession>
<dbReference type="SUPFAM" id="SSF69360">
    <property type="entry name" value="Cell wall binding repeat"/>
    <property type="match status" value="1"/>
</dbReference>
<evidence type="ECO:0008006" key="6">
    <source>
        <dbReference type="Google" id="ProtNLM"/>
    </source>
</evidence>
<keyword evidence="1" id="KW-0677">Repeat</keyword>
<reference evidence="4" key="2">
    <citation type="submission" date="2021-04" db="EMBL/GenBank/DDBJ databases">
        <authorList>
            <person name="Gilroy R."/>
        </authorList>
    </citation>
    <scope>NUCLEOTIDE SEQUENCE</scope>
    <source>
        <strain evidence="4">ChiBcec1-1093</strain>
    </source>
</reference>
<proteinExistence type="predicted"/>
<evidence type="ECO:0000313" key="4">
    <source>
        <dbReference type="EMBL" id="HIZ79281.1"/>
    </source>
</evidence>
<dbReference type="InterPro" id="IPR013783">
    <property type="entry name" value="Ig-like_fold"/>
</dbReference>
<feature type="repeat" description="Cell wall-binding" evidence="2">
    <location>
        <begin position="212"/>
        <end position="231"/>
    </location>
</feature>
<dbReference type="Gene3D" id="2.60.40.10">
    <property type="entry name" value="Immunoglobulins"/>
    <property type="match status" value="1"/>
</dbReference>
<evidence type="ECO:0000256" key="2">
    <source>
        <dbReference type="PROSITE-ProRule" id="PRU00591"/>
    </source>
</evidence>
<dbReference type="AlphaFoldDB" id="A0A9D2K5E9"/>
<name>A0A9D2K5E9_9FIRM</name>
<dbReference type="Proteomes" id="UP000824101">
    <property type="component" value="Unassembled WGS sequence"/>
</dbReference>
<sequence length="252" mass="29183">MNMRRVIRAAAVLAMAVSMCAGSVSGAYAYEWDDEEYESATQLDTPEVWWDGTKAEWDEVEDAYQYEIRIYRDGYRVDTVRTRSTRFECRARMDRAGEYTFRVRARAKSGSSRYIHSDWSEESESYVVDESQAEQNKALSQEYDLYIPEGATGPGDAVGAERPTGEETVVKTGWFQDNLGWWWVDEDGTYPVNQWRYINDRWYFFNESGYMKTGWISWNGSWYYCDSSGAMLTAATTPDGYYVDENGICTNR</sequence>
<dbReference type="InterPro" id="IPR018337">
    <property type="entry name" value="Cell_wall/Cho-bd_repeat"/>
</dbReference>
<feature type="signal peptide" evidence="3">
    <location>
        <begin position="1"/>
        <end position="29"/>
    </location>
</feature>
<reference evidence="4" key="1">
    <citation type="journal article" date="2021" name="PeerJ">
        <title>Extensive microbial diversity within the chicken gut microbiome revealed by metagenomics and culture.</title>
        <authorList>
            <person name="Gilroy R."/>
            <person name="Ravi A."/>
            <person name="Getino M."/>
            <person name="Pursley I."/>
            <person name="Horton D.L."/>
            <person name="Alikhan N.F."/>
            <person name="Baker D."/>
            <person name="Gharbi K."/>
            <person name="Hall N."/>
            <person name="Watson M."/>
            <person name="Adriaenssens E.M."/>
            <person name="Foster-Nyarko E."/>
            <person name="Jarju S."/>
            <person name="Secka A."/>
            <person name="Antonio M."/>
            <person name="Oren A."/>
            <person name="Chaudhuri R.R."/>
            <person name="La Ragione R."/>
            <person name="Hildebrand F."/>
            <person name="Pallen M.J."/>
        </authorList>
    </citation>
    <scope>NUCLEOTIDE SEQUENCE</scope>
    <source>
        <strain evidence="4">ChiBcec1-1093</strain>
    </source>
</reference>
<dbReference type="Gene3D" id="2.10.270.10">
    <property type="entry name" value="Cholin Binding"/>
    <property type="match status" value="1"/>
</dbReference>
<keyword evidence="3" id="KW-0732">Signal</keyword>
<feature type="repeat" description="Cell wall-binding" evidence="2">
    <location>
        <begin position="192"/>
        <end position="211"/>
    </location>
</feature>
<gene>
    <name evidence="4" type="ORF">IAA17_05790</name>
</gene>
<feature type="chain" id="PRO_5038586236" description="Cell wall binding repeat-containing protein" evidence="3">
    <location>
        <begin position="30"/>
        <end position="252"/>
    </location>
</feature>